<dbReference type="Pfam" id="PF00069">
    <property type="entry name" value="Pkinase"/>
    <property type="match status" value="1"/>
</dbReference>
<dbReference type="GO" id="GO:0005737">
    <property type="term" value="C:cytoplasm"/>
    <property type="evidence" value="ECO:0007669"/>
    <property type="project" value="TreeGrafter"/>
</dbReference>
<accession>A0A4Y2AHF7</accession>
<organism evidence="3 4">
    <name type="scientific">Araneus ventricosus</name>
    <name type="common">Orbweaver spider</name>
    <name type="synonym">Epeira ventricosa</name>
    <dbReference type="NCBI Taxonomy" id="182803"/>
    <lineage>
        <taxon>Eukaryota</taxon>
        <taxon>Metazoa</taxon>
        <taxon>Ecdysozoa</taxon>
        <taxon>Arthropoda</taxon>
        <taxon>Chelicerata</taxon>
        <taxon>Arachnida</taxon>
        <taxon>Araneae</taxon>
        <taxon>Araneomorphae</taxon>
        <taxon>Entelegynae</taxon>
        <taxon>Araneoidea</taxon>
        <taxon>Araneidae</taxon>
        <taxon>Araneus</taxon>
    </lineage>
</organism>
<dbReference type="GO" id="GO:0005524">
    <property type="term" value="F:ATP binding"/>
    <property type="evidence" value="ECO:0007669"/>
    <property type="project" value="InterPro"/>
</dbReference>
<evidence type="ECO:0000259" key="2">
    <source>
        <dbReference type="PROSITE" id="PS50011"/>
    </source>
</evidence>
<gene>
    <name evidence="3" type="primary">TBCK_0</name>
    <name evidence="3" type="ORF">AVEN_92410_1</name>
</gene>
<evidence type="ECO:0000256" key="1">
    <source>
        <dbReference type="SAM" id="SignalP"/>
    </source>
</evidence>
<dbReference type="GO" id="GO:0004674">
    <property type="term" value="F:protein serine/threonine kinase activity"/>
    <property type="evidence" value="ECO:0007669"/>
    <property type="project" value="TreeGrafter"/>
</dbReference>
<name>A0A4Y2AHF7_ARAVE</name>
<comment type="caution">
    <text evidence="3">The sequence shown here is derived from an EMBL/GenBank/DDBJ whole genome shotgun (WGS) entry which is preliminary data.</text>
</comment>
<protein>
    <submittedName>
        <fullName evidence="3">TBC domain-containing protein kinase-like protein</fullName>
    </submittedName>
</protein>
<dbReference type="InterPro" id="IPR053235">
    <property type="entry name" value="Ser_Thr_kinase"/>
</dbReference>
<keyword evidence="4" id="KW-1185">Reference proteome</keyword>
<proteinExistence type="predicted"/>
<dbReference type="PROSITE" id="PS50011">
    <property type="entry name" value="PROTEIN_KINASE_DOM"/>
    <property type="match status" value="1"/>
</dbReference>
<keyword evidence="1" id="KW-0732">Signal</keyword>
<dbReference type="InterPro" id="IPR011009">
    <property type="entry name" value="Kinase-like_dom_sf"/>
</dbReference>
<dbReference type="InterPro" id="IPR000719">
    <property type="entry name" value="Prot_kinase_dom"/>
</dbReference>
<reference evidence="3 4" key="1">
    <citation type="journal article" date="2019" name="Sci. Rep.">
        <title>Orb-weaving spider Araneus ventricosus genome elucidates the spidroin gene catalogue.</title>
        <authorList>
            <person name="Kono N."/>
            <person name="Nakamura H."/>
            <person name="Ohtoshi R."/>
            <person name="Moran D.A.P."/>
            <person name="Shinohara A."/>
            <person name="Yoshida Y."/>
            <person name="Fujiwara M."/>
            <person name="Mori M."/>
            <person name="Tomita M."/>
            <person name="Arakawa K."/>
        </authorList>
    </citation>
    <scope>NUCLEOTIDE SEQUENCE [LARGE SCALE GENOMIC DNA]</scope>
</reference>
<keyword evidence="3" id="KW-0418">Kinase</keyword>
<evidence type="ECO:0000313" key="3">
    <source>
        <dbReference type="EMBL" id="GBL79170.1"/>
    </source>
</evidence>
<dbReference type="Gene3D" id="1.10.510.10">
    <property type="entry name" value="Transferase(Phosphotransferase) domain 1"/>
    <property type="match status" value="1"/>
</dbReference>
<dbReference type="OrthoDB" id="1668230at2759"/>
<feature type="chain" id="PRO_5021417613" evidence="1">
    <location>
        <begin position="22"/>
        <end position="215"/>
    </location>
</feature>
<dbReference type="SUPFAM" id="SSF56112">
    <property type="entry name" value="Protein kinase-like (PK-like)"/>
    <property type="match status" value="1"/>
</dbReference>
<evidence type="ECO:0000313" key="4">
    <source>
        <dbReference type="Proteomes" id="UP000499080"/>
    </source>
</evidence>
<dbReference type="AlphaFoldDB" id="A0A4Y2AHF7"/>
<feature type="domain" description="Protein kinase" evidence="2">
    <location>
        <begin position="1"/>
        <end position="215"/>
    </location>
</feature>
<dbReference type="PANTHER" id="PTHR24361">
    <property type="entry name" value="MITOGEN-ACTIVATED KINASE KINASE KINASE"/>
    <property type="match status" value="1"/>
</dbReference>
<feature type="signal peptide" evidence="1">
    <location>
        <begin position="1"/>
        <end position="21"/>
    </location>
</feature>
<sequence length="215" mass="24512">MPNKTNAAVLGAWTFFASAHAIDVCGINGLPLTPNSIRILGRFQKLKSLYHPGLCTYLDIKRGKHERVMIVCEYYQDSVQDIKIKPMLKSLKMLANLAYESLDALSYLHSYDIIHRCLSPQNIRLDSEGHVKISNYGLYYVTECGTTVSFPIGRYMPNPLHCFQLLFENWLLLETHYVRCAEVSHDSAGCTAQEKCVKCKSYHTSTFLFLSYLEN</sequence>
<dbReference type="EMBL" id="BGPR01000018">
    <property type="protein sequence ID" value="GBL79170.1"/>
    <property type="molecule type" value="Genomic_DNA"/>
</dbReference>
<dbReference type="Proteomes" id="UP000499080">
    <property type="component" value="Unassembled WGS sequence"/>
</dbReference>
<keyword evidence="3" id="KW-0808">Transferase</keyword>